<evidence type="ECO:0000313" key="6">
    <source>
        <dbReference type="EMBL" id="TNY31488.1"/>
    </source>
</evidence>
<organism evidence="6 7">
    <name type="scientific">Pelagovum pacificum</name>
    <dbReference type="NCBI Taxonomy" id="2588711"/>
    <lineage>
        <taxon>Bacteria</taxon>
        <taxon>Pseudomonadati</taxon>
        <taxon>Pseudomonadota</taxon>
        <taxon>Alphaproteobacteria</taxon>
        <taxon>Rhodobacterales</taxon>
        <taxon>Paracoccaceae</taxon>
        <taxon>Pelagovum</taxon>
    </lineage>
</organism>
<dbReference type="Pfam" id="PF03466">
    <property type="entry name" value="LysR_substrate"/>
    <property type="match status" value="1"/>
</dbReference>
<evidence type="ECO:0000256" key="4">
    <source>
        <dbReference type="ARBA" id="ARBA00023163"/>
    </source>
</evidence>
<dbReference type="Pfam" id="PF00126">
    <property type="entry name" value="HTH_1"/>
    <property type="match status" value="1"/>
</dbReference>
<dbReference type="GO" id="GO:0000976">
    <property type="term" value="F:transcription cis-regulatory region binding"/>
    <property type="evidence" value="ECO:0007669"/>
    <property type="project" value="TreeGrafter"/>
</dbReference>
<proteinExistence type="inferred from homology"/>
<dbReference type="PANTHER" id="PTHR30126:SF39">
    <property type="entry name" value="HTH-TYPE TRANSCRIPTIONAL REGULATOR CYSL"/>
    <property type="match status" value="1"/>
</dbReference>
<dbReference type="Proteomes" id="UP000314011">
    <property type="component" value="Unassembled WGS sequence"/>
</dbReference>
<keyword evidence="2" id="KW-0805">Transcription regulation</keyword>
<dbReference type="RefSeq" id="WP_140196518.1">
    <property type="nucleotide sequence ID" value="NZ_CP065915.1"/>
</dbReference>
<dbReference type="AlphaFoldDB" id="A0A5C5G9Q4"/>
<dbReference type="PANTHER" id="PTHR30126">
    <property type="entry name" value="HTH-TYPE TRANSCRIPTIONAL REGULATOR"/>
    <property type="match status" value="1"/>
</dbReference>
<keyword evidence="7" id="KW-1185">Reference proteome</keyword>
<dbReference type="PRINTS" id="PR00039">
    <property type="entry name" value="HTHLYSR"/>
</dbReference>
<gene>
    <name evidence="6" type="ORF">FHY64_15870</name>
</gene>
<keyword evidence="4" id="KW-0804">Transcription</keyword>
<dbReference type="PROSITE" id="PS50931">
    <property type="entry name" value="HTH_LYSR"/>
    <property type="match status" value="1"/>
</dbReference>
<comment type="similarity">
    <text evidence="1">Belongs to the LysR transcriptional regulatory family.</text>
</comment>
<evidence type="ECO:0000259" key="5">
    <source>
        <dbReference type="PROSITE" id="PS50931"/>
    </source>
</evidence>
<dbReference type="EMBL" id="VFFF01000002">
    <property type="protein sequence ID" value="TNY31488.1"/>
    <property type="molecule type" value="Genomic_DNA"/>
</dbReference>
<dbReference type="SUPFAM" id="SSF46785">
    <property type="entry name" value="Winged helix' DNA-binding domain"/>
    <property type="match status" value="1"/>
</dbReference>
<dbReference type="InterPro" id="IPR005119">
    <property type="entry name" value="LysR_subst-bd"/>
</dbReference>
<keyword evidence="3" id="KW-0238">DNA-binding</keyword>
<dbReference type="OrthoDB" id="9803735at2"/>
<protein>
    <submittedName>
        <fullName evidence="6">LysR family transcriptional regulator</fullName>
    </submittedName>
</protein>
<feature type="domain" description="HTH lysR-type" evidence="5">
    <location>
        <begin position="1"/>
        <end position="58"/>
    </location>
</feature>
<dbReference type="Gene3D" id="1.10.10.10">
    <property type="entry name" value="Winged helix-like DNA-binding domain superfamily/Winged helix DNA-binding domain"/>
    <property type="match status" value="1"/>
</dbReference>
<dbReference type="InterPro" id="IPR000847">
    <property type="entry name" value="LysR_HTH_N"/>
</dbReference>
<sequence length="288" mass="30785">MTLEQLRIFLAVAEREHVTRAAESLNLTQSAVSAAISALEARHGVKLFDRIGRRIFLTDAGRGFIGEARAVLGRAALAARMLEDTAELARGHLRIAASQTVANDWLPARLARYRKSYPGIELHVRIGNSVSAATAVSRLEADLAVIEDHAGDETLEETLLTKDAMQLVVAADSDGAALADPLAADWVLRETGSGTRAVFDAWLAGRGVDADALRNPLILPSNEAVRAAVEAGAGASILSEMVVGRSIDAGLIRALPAELPHRHFRLLRHRERPFTRAEAAFAALASDG</sequence>
<dbReference type="FunFam" id="1.10.10.10:FF:000001">
    <property type="entry name" value="LysR family transcriptional regulator"/>
    <property type="match status" value="1"/>
</dbReference>
<dbReference type="InterPro" id="IPR036388">
    <property type="entry name" value="WH-like_DNA-bd_sf"/>
</dbReference>
<dbReference type="SUPFAM" id="SSF53850">
    <property type="entry name" value="Periplasmic binding protein-like II"/>
    <property type="match status" value="1"/>
</dbReference>
<dbReference type="Gene3D" id="3.40.190.290">
    <property type="match status" value="1"/>
</dbReference>
<dbReference type="GO" id="GO:0003700">
    <property type="term" value="F:DNA-binding transcription factor activity"/>
    <property type="evidence" value="ECO:0007669"/>
    <property type="project" value="InterPro"/>
</dbReference>
<name>A0A5C5G9Q4_9RHOB</name>
<accession>A0A5C5G9Q4</accession>
<evidence type="ECO:0000313" key="7">
    <source>
        <dbReference type="Proteomes" id="UP000314011"/>
    </source>
</evidence>
<evidence type="ECO:0000256" key="1">
    <source>
        <dbReference type="ARBA" id="ARBA00009437"/>
    </source>
</evidence>
<comment type="caution">
    <text evidence="6">The sequence shown here is derived from an EMBL/GenBank/DDBJ whole genome shotgun (WGS) entry which is preliminary data.</text>
</comment>
<evidence type="ECO:0000256" key="2">
    <source>
        <dbReference type="ARBA" id="ARBA00023015"/>
    </source>
</evidence>
<dbReference type="InterPro" id="IPR036390">
    <property type="entry name" value="WH_DNA-bd_sf"/>
</dbReference>
<evidence type="ECO:0000256" key="3">
    <source>
        <dbReference type="ARBA" id="ARBA00023125"/>
    </source>
</evidence>
<reference evidence="6 7" key="1">
    <citation type="submission" date="2019-06" db="EMBL/GenBank/DDBJ databases">
        <title>Genome of new Rhodobacteraceae sp. SM1903.</title>
        <authorList>
            <person name="Ren X."/>
        </authorList>
    </citation>
    <scope>NUCLEOTIDE SEQUENCE [LARGE SCALE GENOMIC DNA]</scope>
    <source>
        <strain evidence="6 7">SM1903</strain>
    </source>
</reference>